<feature type="compositionally biased region" description="Low complexity" evidence="2">
    <location>
        <begin position="438"/>
        <end position="452"/>
    </location>
</feature>
<dbReference type="InterPro" id="IPR036533">
    <property type="entry name" value="BAG_dom_sf"/>
</dbReference>
<feature type="region of interest" description="Disordered" evidence="2">
    <location>
        <begin position="48"/>
        <end position="68"/>
    </location>
</feature>
<feature type="compositionally biased region" description="Low complexity" evidence="2">
    <location>
        <begin position="202"/>
        <end position="229"/>
    </location>
</feature>
<feature type="compositionally biased region" description="Polar residues" evidence="2">
    <location>
        <begin position="400"/>
        <end position="409"/>
    </location>
</feature>
<evidence type="ECO:0000313" key="4">
    <source>
        <dbReference type="EMBL" id="CAH1388921.1"/>
    </source>
</evidence>
<keyword evidence="5" id="KW-1185">Reference proteome</keyword>
<dbReference type="SUPFAM" id="SSF63491">
    <property type="entry name" value="BAG domain"/>
    <property type="match status" value="1"/>
</dbReference>
<feature type="domain" description="BAG" evidence="3">
    <location>
        <begin position="321"/>
        <end position="399"/>
    </location>
</feature>
<dbReference type="GO" id="GO:0050821">
    <property type="term" value="P:protein stabilization"/>
    <property type="evidence" value="ECO:0007669"/>
    <property type="project" value="TreeGrafter"/>
</dbReference>
<dbReference type="PROSITE" id="PS51035">
    <property type="entry name" value="BAG"/>
    <property type="match status" value="1"/>
</dbReference>
<dbReference type="Proteomes" id="UP001152798">
    <property type="component" value="Chromosome 1"/>
</dbReference>
<dbReference type="Gene3D" id="1.20.58.120">
    <property type="entry name" value="BAG domain"/>
    <property type="match status" value="1"/>
</dbReference>
<dbReference type="GO" id="GO:0000774">
    <property type="term" value="F:adenyl-nucleotide exchange factor activity"/>
    <property type="evidence" value="ECO:0007669"/>
    <property type="project" value="TreeGrafter"/>
</dbReference>
<feature type="region of interest" description="Disordered" evidence="2">
    <location>
        <begin position="89"/>
        <end position="323"/>
    </location>
</feature>
<feature type="compositionally biased region" description="Basic and acidic residues" evidence="2">
    <location>
        <begin position="8"/>
        <end position="20"/>
    </location>
</feature>
<name>A0A9P0GZ79_NEZVI</name>
<evidence type="ECO:0000256" key="1">
    <source>
        <dbReference type="ARBA" id="ARBA00023186"/>
    </source>
</evidence>
<dbReference type="GO" id="GO:0005634">
    <property type="term" value="C:nucleus"/>
    <property type="evidence" value="ECO:0007669"/>
    <property type="project" value="TreeGrafter"/>
</dbReference>
<dbReference type="SMART" id="SM00264">
    <property type="entry name" value="BAG"/>
    <property type="match status" value="1"/>
</dbReference>
<feature type="region of interest" description="Disordered" evidence="2">
    <location>
        <begin position="1"/>
        <end position="20"/>
    </location>
</feature>
<dbReference type="GO" id="GO:0005829">
    <property type="term" value="C:cytosol"/>
    <property type="evidence" value="ECO:0007669"/>
    <property type="project" value="TreeGrafter"/>
</dbReference>
<accession>A0A9P0GZ79</accession>
<dbReference type="PANTHER" id="PTHR12329">
    <property type="entry name" value="BCL2-ASSOCIATED ATHANOGENE"/>
    <property type="match status" value="1"/>
</dbReference>
<proteinExistence type="predicted"/>
<dbReference type="OrthoDB" id="333905at2759"/>
<evidence type="ECO:0000256" key="2">
    <source>
        <dbReference type="SAM" id="MobiDB-lite"/>
    </source>
</evidence>
<dbReference type="AlphaFoldDB" id="A0A9P0GZ79"/>
<feature type="compositionally biased region" description="Polar residues" evidence="2">
    <location>
        <begin position="146"/>
        <end position="158"/>
    </location>
</feature>
<dbReference type="EMBL" id="OV725077">
    <property type="protein sequence ID" value="CAH1388921.1"/>
    <property type="molecule type" value="Genomic_DNA"/>
</dbReference>
<dbReference type="GO" id="GO:0051087">
    <property type="term" value="F:protein-folding chaperone binding"/>
    <property type="evidence" value="ECO:0007669"/>
    <property type="project" value="InterPro"/>
</dbReference>
<gene>
    <name evidence="4" type="ORF">NEZAVI_LOCUS424</name>
</gene>
<dbReference type="PANTHER" id="PTHR12329:SF5">
    <property type="entry name" value="STARVIN, ISOFORM E"/>
    <property type="match status" value="1"/>
</dbReference>
<feature type="compositionally biased region" description="Low complexity" evidence="2">
    <location>
        <begin position="124"/>
        <end position="133"/>
    </location>
</feature>
<evidence type="ECO:0000313" key="5">
    <source>
        <dbReference type="Proteomes" id="UP001152798"/>
    </source>
</evidence>
<feature type="region of interest" description="Disordered" evidence="2">
    <location>
        <begin position="395"/>
        <end position="452"/>
    </location>
</feature>
<dbReference type="GO" id="GO:0016020">
    <property type="term" value="C:membrane"/>
    <property type="evidence" value="ECO:0007669"/>
    <property type="project" value="TreeGrafter"/>
</dbReference>
<dbReference type="Pfam" id="PF02179">
    <property type="entry name" value="BAG"/>
    <property type="match status" value="1"/>
</dbReference>
<protein>
    <recommendedName>
        <fullName evidence="3">BAG domain-containing protein</fullName>
    </recommendedName>
</protein>
<sequence length="452" mass="50761">MSFSSDRPSFRERTRGKSGDEYVEEMLKNLKQKNRKFFDSYPKWKTGFPFDDGLEREGSAGGSSSNLQSHLADLAARHPEIAESFVGFLSDEIGRNTKENQEKSDIKTEPPQTSEINKPTKPAQTTTQGTQTGSLESDIKLRNTVPDMQSSTQNSTEANCDDRSQRSQSAPPQTTSNSSLNKQKEEGIRHIPIRTDVPPSGQQIPARPQQQFQNPPFTQQHFQQNPHQQHSPDPRNQEEKGPTIRHIPIFVEGRDEPILPKDAAPAGMKRGGCQGKAESNSGKRGAQPEEKRQQQQQTTEPPPQPQQAQQPQPQPPSKPDPLAQVADILKEVEELSTRVNEWKGTTRSEKEYIYLDEMLTRNLLKLDNIETEGREEVRTARKDVIRRIQAAISILESKSAESSDQNQIQGADEQMDSCDKTELSSQAEPMDIEESKSESSQQLNQTTQLSHT</sequence>
<feature type="compositionally biased region" description="Polar residues" evidence="2">
    <location>
        <begin position="166"/>
        <end position="181"/>
    </location>
</feature>
<keyword evidence="1" id="KW-0143">Chaperone</keyword>
<dbReference type="InterPro" id="IPR003103">
    <property type="entry name" value="BAG_domain"/>
</dbReference>
<feature type="compositionally biased region" description="Basic and acidic residues" evidence="2">
    <location>
        <begin position="92"/>
        <end position="108"/>
    </location>
</feature>
<feature type="compositionally biased region" description="Basic and acidic residues" evidence="2">
    <location>
        <begin position="230"/>
        <end position="242"/>
    </location>
</feature>
<organism evidence="4 5">
    <name type="scientific">Nezara viridula</name>
    <name type="common">Southern green stink bug</name>
    <name type="synonym">Cimex viridulus</name>
    <dbReference type="NCBI Taxonomy" id="85310"/>
    <lineage>
        <taxon>Eukaryota</taxon>
        <taxon>Metazoa</taxon>
        <taxon>Ecdysozoa</taxon>
        <taxon>Arthropoda</taxon>
        <taxon>Hexapoda</taxon>
        <taxon>Insecta</taxon>
        <taxon>Pterygota</taxon>
        <taxon>Neoptera</taxon>
        <taxon>Paraneoptera</taxon>
        <taxon>Hemiptera</taxon>
        <taxon>Heteroptera</taxon>
        <taxon>Panheteroptera</taxon>
        <taxon>Pentatomomorpha</taxon>
        <taxon>Pentatomoidea</taxon>
        <taxon>Pentatomidae</taxon>
        <taxon>Pentatominae</taxon>
        <taxon>Nezara</taxon>
    </lineage>
</organism>
<reference evidence="4" key="1">
    <citation type="submission" date="2022-01" db="EMBL/GenBank/DDBJ databases">
        <authorList>
            <person name="King R."/>
        </authorList>
    </citation>
    <scope>NUCLEOTIDE SEQUENCE</scope>
</reference>
<evidence type="ECO:0000259" key="3">
    <source>
        <dbReference type="PROSITE" id="PS51035"/>
    </source>
</evidence>
<dbReference type="InterPro" id="IPR039773">
    <property type="entry name" value="BAG_chaperone_regulator"/>
</dbReference>